<evidence type="ECO:0000256" key="2">
    <source>
        <dbReference type="SAM" id="Phobius"/>
    </source>
</evidence>
<dbReference type="Gene3D" id="2.60.40.4270">
    <property type="entry name" value="Listeria-Bacteroides repeat domain"/>
    <property type="match status" value="1"/>
</dbReference>
<dbReference type="GO" id="GO:0030313">
    <property type="term" value="C:cell envelope"/>
    <property type="evidence" value="ECO:0007669"/>
    <property type="project" value="UniProtKB-SubCell"/>
</dbReference>
<dbReference type="EMBL" id="WGGT01000028">
    <property type="protein sequence ID" value="MVQ47281.1"/>
    <property type="molecule type" value="Genomic_DNA"/>
</dbReference>
<name>A0A413SG46_9FIRM</name>
<keyword evidence="2" id="KW-0812">Transmembrane</keyword>
<evidence type="ECO:0000313" key="4">
    <source>
        <dbReference type="EMBL" id="RHA66232.1"/>
    </source>
</evidence>
<organism evidence="4 5">
    <name type="scientific">Roseburia intestinalis</name>
    <dbReference type="NCBI Taxonomy" id="166486"/>
    <lineage>
        <taxon>Bacteria</taxon>
        <taxon>Bacillati</taxon>
        <taxon>Bacillota</taxon>
        <taxon>Clostridia</taxon>
        <taxon>Lachnospirales</taxon>
        <taxon>Lachnospiraceae</taxon>
        <taxon>Roseburia</taxon>
    </lineage>
</organism>
<dbReference type="Proteomes" id="UP000479531">
    <property type="component" value="Unassembled WGS sequence"/>
</dbReference>
<dbReference type="Proteomes" id="UP000284465">
    <property type="component" value="Unassembled WGS sequence"/>
</dbReference>
<protein>
    <recommendedName>
        <fullName evidence="7">Listeria-Bacteroides repeat domain (List_Bact_rpt)</fullName>
    </recommendedName>
</protein>
<dbReference type="EMBL" id="QSFP01000013">
    <property type="protein sequence ID" value="RHA66232.1"/>
    <property type="molecule type" value="Genomic_DNA"/>
</dbReference>
<evidence type="ECO:0000313" key="6">
    <source>
        <dbReference type="Proteomes" id="UP000479531"/>
    </source>
</evidence>
<comment type="subcellular location">
    <subcellularLocation>
        <location evidence="1">Cell envelope</location>
    </subcellularLocation>
</comment>
<dbReference type="Pfam" id="PF09479">
    <property type="entry name" value="Flg_new"/>
    <property type="match status" value="1"/>
</dbReference>
<evidence type="ECO:0000256" key="1">
    <source>
        <dbReference type="ARBA" id="ARBA00004196"/>
    </source>
</evidence>
<comment type="caution">
    <text evidence="4">The sequence shown here is derived from an EMBL/GenBank/DDBJ whole genome shotgun (WGS) entry which is preliminary data.</text>
</comment>
<dbReference type="RefSeq" id="WP_118591694.1">
    <property type="nucleotide sequence ID" value="NZ_QSFP01000013.1"/>
</dbReference>
<evidence type="ECO:0000313" key="3">
    <source>
        <dbReference type="EMBL" id="MVQ47281.1"/>
    </source>
</evidence>
<reference evidence="3 6" key="2">
    <citation type="submission" date="2019-10" db="EMBL/GenBank/DDBJ databases">
        <title>Roseburia spp. ameliorate alcoholic fatty liver via restoration of gut barrier function.</title>
        <authorList>
            <person name="Seo B."/>
            <person name="Ko G."/>
        </authorList>
    </citation>
    <scope>NUCLEOTIDE SEQUENCE [LARGE SCALE GENOMIC DNA]</scope>
    <source>
        <strain evidence="3 6">SNUG30017</strain>
    </source>
</reference>
<keyword evidence="2" id="KW-0472">Membrane</keyword>
<evidence type="ECO:0000313" key="5">
    <source>
        <dbReference type="Proteomes" id="UP000284465"/>
    </source>
</evidence>
<evidence type="ECO:0008006" key="7">
    <source>
        <dbReference type="Google" id="ProtNLM"/>
    </source>
</evidence>
<proteinExistence type="predicted"/>
<sequence>MRSAATFFVTIIVGILTIVMVITMTGRMNRSTEIRSNTDSAAEDTVSAAKVTEKYTVSNNHEMLSDFAESMSMAMDSNGALEMKVMGVNFDKGLLSVNMNEKFTNPNGNAGLIKDSGRTVILNKLTEDQVETFTITFYKNEGDTEIYKKYILNEGDTIPLPAEPSQDGKTFTGWVCSTGSLSDPVSSDMECYGQWN</sequence>
<accession>A0A413SG46</accession>
<keyword evidence="2" id="KW-1133">Transmembrane helix</keyword>
<dbReference type="InterPro" id="IPR042229">
    <property type="entry name" value="Listeria/Bacterioides_rpt_sf"/>
</dbReference>
<dbReference type="InterPro" id="IPR013378">
    <property type="entry name" value="InlB-like_B-rpt"/>
</dbReference>
<feature type="transmembrane region" description="Helical" evidence="2">
    <location>
        <begin position="6"/>
        <end position="26"/>
    </location>
</feature>
<dbReference type="AlphaFoldDB" id="A0A413SG46"/>
<gene>
    <name evidence="4" type="ORF">DW927_11875</name>
    <name evidence="3" type="ORF">GCK47_16710</name>
</gene>
<reference evidence="4 5" key="1">
    <citation type="submission" date="2018-08" db="EMBL/GenBank/DDBJ databases">
        <title>A genome reference for cultivated species of the human gut microbiota.</title>
        <authorList>
            <person name="Zou Y."/>
            <person name="Xue W."/>
            <person name="Luo G."/>
        </authorList>
    </citation>
    <scope>NUCLEOTIDE SEQUENCE [LARGE SCALE GENOMIC DNA]</scope>
    <source>
        <strain evidence="4 5">AM43-11</strain>
    </source>
</reference>